<dbReference type="AlphaFoldDB" id="A0A2I3T285"/>
<sequence length="123" mass="13645">MAELRSSLAVTALQPHYLQTQHRQVVGTTCIADEGHICEQLPCCGDPFGHILQLAEPYLLSLNPQTRVVLEIQRPPNLPSQTFKSKNSKEGRRRTGTSCSTPLHETFCPYVWFSHSGGIGQIS</sequence>
<dbReference type="Bgee" id="ENSPTRG00000044202">
    <property type="expression patterns" value="Expressed in temporal lobe and 3 other cell types or tissues"/>
</dbReference>
<feature type="region of interest" description="Disordered" evidence="1">
    <location>
        <begin position="77"/>
        <end position="98"/>
    </location>
</feature>
<evidence type="ECO:0000313" key="3">
    <source>
        <dbReference type="Proteomes" id="UP000002277"/>
    </source>
</evidence>
<dbReference type="Ensembl" id="ENSPTRT00000081071.1">
    <property type="protein sequence ID" value="ENSPTRP00000083336.1"/>
    <property type="gene ID" value="ENSPTRG00000044202.1"/>
</dbReference>
<name>A0A2I3T285_PANTR</name>
<protein>
    <submittedName>
        <fullName evidence="2">Uncharacterized protein</fullName>
    </submittedName>
</protein>
<accession>A0A2I3T285</accession>
<keyword evidence="3" id="KW-1185">Reference proteome</keyword>
<organism evidence="2 3">
    <name type="scientific">Pan troglodytes</name>
    <name type="common">Chimpanzee</name>
    <dbReference type="NCBI Taxonomy" id="9598"/>
    <lineage>
        <taxon>Eukaryota</taxon>
        <taxon>Metazoa</taxon>
        <taxon>Chordata</taxon>
        <taxon>Craniata</taxon>
        <taxon>Vertebrata</taxon>
        <taxon>Euteleostomi</taxon>
        <taxon>Mammalia</taxon>
        <taxon>Eutheria</taxon>
        <taxon>Euarchontoglires</taxon>
        <taxon>Primates</taxon>
        <taxon>Haplorrhini</taxon>
        <taxon>Catarrhini</taxon>
        <taxon>Hominidae</taxon>
        <taxon>Pan</taxon>
    </lineage>
</organism>
<dbReference type="EMBL" id="AACZ04063640">
    <property type="status" value="NOT_ANNOTATED_CDS"/>
    <property type="molecule type" value="Genomic_DNA"/>
</dbReference>
<reference evidence="2" key="2">
    <citation type="submission" date="2025-08" db="UniProtKB">
        <authorList>
            <consortium name="Ensembl"/>
        </authorList>
    </citation>
    <scope>IDENTIFICATION</scope>
</reference>
<reference evidence="2 3" key="1">
    <citation type="journal article" date="2005" name="Nature">
        <title>Initial sequence of the chimpanzee genome and comparison with the human genome.</title>
        <authorList>
            <consortium name="Chimpanzee sequencing and analysis consortium"/>
        </authorList>
    </citation>
    <scope>NUCLEOTIDE SEQUENCE [LARGE SCALE GENOMIC DNA]</scope>
</reference>
<dbReference type="GeneTree" id="ENSGT00910000147841"/>
<evidence type="ECO:0000256" key="1">
    <source>
        <dbReference type="SAM" id="MobiDB-lite"/>
    </source>
</evidence>
<dbReference type="OMA" id="HEILCPY"/>
<dbReference type="InParanoid" id="A0A2I3T285"/>
<dbReference type="Proteomes" id="UP000002277">
    <property type="component" value="Chromosome 2A"/>
</dbReference>
<reference evidence="2" key="3">
    <citation type="submission" date="2025-09" db="UniProtKB">
        <authorList>
            <consortium name="Ensembl"/>
        </authorList>
    </citation>
    <scope>IDENTIFICATION</scope>
</reference>
<proteinExistence type="predicted"/>
<evidence type="ECO:0000313" key="2">
    <source>
        <dbReference type="Ensembl" id="ENSPTRP00000083336.1"/>
    </source>
</evidence>